<dbReference type="InterPro" id="IPR008991">
    <property type="entry name" value="Translation_prot_SH3-like_sf"/>
</dbReference>
<dbReference type="SMART" id="SM01185">
    <property type="entry name" value="EFP"/>
    <property type="match status" value="1"/>
</dbReference>
<keyword evidence="4 7" id="KW-0963">Cytoplasm</keyword>
<dbReference type="InterPro" id="IPR012340">
    <property type="entry name" value="NA-bd_OB-fold"/>
</dbReference>
<comment type="subcellular location">
    <subcellularLocation>
        <location evidence="1 7">Cytoplasm</location>
    </subcellularLocation>
</comment>
<evidence type="ECO:0000256" key="1">
    <source>
        <dbReference type="ARBA" id="ARBA00004496"/>
    </source>
</evidence>
<evidence type="ECO:0000259" key="10">
    <source>
        <dbReference type="SMART" id="SM00841"/>
    </source>
</evidence>
<dbReference type="UniPathway" id="UPA00345"/>
<accession>A0A518EU20</accession>
<dbReference type="NCBIfam" id="TIGR00038">
    <property type="entry name" value="efp"/>
    <property type="match status" value="1"/>
</dbReference>
<dbReference type="CDD" id="cd05794">
    <property type="entry name" value="S1_EF-P_repeat_2"/>
    <property type="match status" value="1"/>
</dbReference>
<dbReference type="SMART" id="SM00841">
    <property type="entry name" value="Elong-fact-P_C"/>
    <property type="match status" value="1"/>
</dbReference>
<evidence type="ECO:0000256" key="8">
    <source>
        <dbReference type="NCBIfam" id="TIGR00038"/>
    </source>
</evidence>
<evidence type="ECO:0000313" key="13">
    <source>
        <dbReference type="Proteomes" id="UP000320390"/>
    </source>
</evidence>
<dbReference type="FunFam" id="2.40.50.140:FF:000009">
    <property type="entry name" value="Elongation factor P"/>
    <property type="match status" value="1"/>
</dbReference>
<evidence type="ECO:0000256" key="7">
    <source>
        <dbReference type="HAMAP-Rule" id="MF_00141"/>
    </source>
</evidence>
<dbReference type="HAMAP" id="MF_00141">
    <property type="entry name" value="EF_P"/>
    <property type="match status" value="1"/>
</dbReference>
<sequence length="189" mass="21284">MNLKATELRKGLVLIKDGQLQIITEYSHHTPGNWRAIIQVKTRNLQTGQNGSFRPAAGEQFEVAYLDKKKCQYLYQEANGNYCFMDAETYEQFQLEKEMAEDKMRFVRESDEIEVTFHETTAVSIELPPQVVLEITEAELAVKGNSATNVKKDAVLETGAPIRVPLHINAGEKVKVSTDTGEFMGRASE</sequence>
<dbReference type="NCBIfam" id="NF001810">
    <property type="entry name" value="PRK00529.1"/>
    <property type="match status" value="1"/>
</dbReference>
<keyword evidence="6 7" id="KW-0648">Protein biosynthesis</keyword>
<dbReference type="PIRSF" id="PIRSF005901">
    <property type="entry name" value="EF-P"/>
    <property type="match status" value="1"/>
</dbReference>
<evidence type="ECO:0000256" key="9">
    <source>
        <dbReference type="RuleBase" id="RU004389"/>
    </source>
</evidence>
<dbReference type="PROSITE" id="PS01275">
    <property type="entry name" value="EFP"/>
    <property type="match status" value="1"/>
</dbReference>
<evidence type="ECO:0000256" key="2">
    <source>
        <dbReference type="ARBA" id="ARBA00004815"/>
    </source>
</evidence>
<dbReference type="Pfam" id="PF08207">
    <property type="entry name" value="EFP_N"/>
    <property type="match status" value="1"/>
</dbReference>
<dbReference type="GO" id="GO:0003746">
    <property type="term" value="F:translation elongation factor activity"/>
    <property type="evidence" value="ECO:0007669"/>
    <property type="project" value="UniProtKB-UniRule"/>
</dbReference>
<dbReference type="InterPro" id="IPR015365">
    <property type="entry name" value="Elong-fact-P_C"/>
</dbReference>
<evidence type="ECO:0000256" key="5">
    <source>
        <dbReference type="ARBA" id="ARBA00022768"/>
    </source>
</evidence>
<dbReference type="PANTHER" id="PTHR30053">
    <property type="entry name" value="ELONGATION FACTOR P"/>
    <property type="match status" value="1"/>
</dbReference>
<feature type="domain" description="Translation elongation factor P/YeiP central" evidence="11">
    <location>
        <begin position="68"/>
        <end position="123"/>
    </location>
</feature>
<comment type="pathway">
    <text evidence="2 7">Protein biosynthesis; polypeptide chain elongation.</text>
</comment>
<dbReference type="InterPro" id="IPR020599">
    <property type="entry name" value="Transl_elong_fac_P/YeiP"/>
</dbReference>
<dbReference type="Gene3D" id="2.30.30.30">
    <property type="match status" value="1"/>
</dbReference>
<feature type="domain" description="Elongation factor P C-terminal" evidence="10">
    <location>
        <begin position="131"/>
        <end position="186"/>
    </location>
</feature>
<dbReference type="PANTHER" id="PTHR30053:SF14">
    <property type="entry name" value="TRANSLATION ELONGATION FACTOR KOW-LIKE DOMAIN-CONTAINING PROTEIN"/>
    <property type="match status" value="1"/>
</dbReference>
<gene>
    <name evidence="12" type="primary">efp_3</name>
    <name evidence="7" type="synonym">efp</name>
    <name evidence="12" type="ORF">Poly30_31090</name>
</gene>
<evidence type="ECO:0000256" key="3">
    <source>
        <dbReference type="ARBA" id="ARBA00009479"/>
    </source>
</evidence>
<dbReference type="OrthoDB" id="9801844at2"/>
<dbReference type="CDD" id="cd04470">
    <property type="entry name" value="S1_EF-P_repeat_1"/>
    <property type="match status" value="1"/>
</dbReference>
<keyword evidence="5 7" id="KW-0251">Elongation factor</keyword>
<evidence type="ECO:0000256" key="4">
    <source>
        <dbReference type="ARBA" id="ARBA00022490"/>
    </source>
</evidence>
<protein>
    <recommendedName>
        <fullName evidence="7 8">Elongation factor P</fullName>
        <shortName evidence="7">EF-P</shortName>
    </recommendedName>
</protein>
<dbReference type="SUPFAM" id="SSF50104">
    <property type="entry name" value="Translation proteins SH3-like domain"/>
    <property type="match status" value="1"/>
</dbReference>
<dbReference type="EMBL" id="CP036434">
    <property type="protein sequence ID" value="QDV07583.1"/>
    <property type="molecule type" value="Genomic_DNA"/>
</dbReference>
<dbReference type="SUPFAM" id="SSF50249">
    <property type="entry name" value="Nucleic acid-binding proteins"/>
    <property type="match status" value="2"/>
</dbReference>
<evidence type="ECO:0000256" key="6">
    <source>
        <dbReference type="ARBA" id="ARBA00022917"/>
    </source>
</evidence>
<dbReference type="Proteomes" id="UP000320390">
    <property type="component" value="Chromosome"/>
</dbReference>
<dbReference type="InterPro" id="IPR001059">
    <property type="entry name" value="Transl_elong_P/YeiP_cen"/>
</dbReference>
<organism evidence="12 13">
    <name type="scientific">Saltatorellus ferox</name>
    <dbReference type="NCBI Taxonomy" id="2528018"/>
    <lineage>
        <taxon>Bacteria</taxon>
        <taxon>Pseudomonadati</taxon>
        <taxon>Planctomycetota</taxon>
        <taxon>Planctomycetia</taxon>
        <taxon>Planctomycetia incertae sedis</taxon>
        <taxon>Saltatorellus</taxon>
    </lineage>
</organism>
<dbReference type="FunFam" id="2.40.50.140:FF:000004">
    <property type="entry name" value="Elongation factor P"/>
    <property type="match status" value="1"/>
</dbReference>
<dbReference type="InterPro" id="IPR013852">
    <property type="entry name" value="Transl_elong_P/YeiP_CS"/>
</dbReference>
<evidence type="ECO:0000259" key="11">
    <source>
        <dbReference type="SMART" id="SM01185"/>
    </source>
</evidence>
<evidence type="ECO:0000313" key="12">
    <source>
        <dbReference type="EMBL" id="QDV07583.1"/>
    </source>
</evidence>
<name>A0A518EU20_9BACT</name>
<dbReference type="Gene3D" id="2.40.50.140">
    <property type="entry name" value="Nucleic acid-binding proteins"/>
    <property type="match status" value="2"/>
</dbReference>
<dbReference type="InterPro" id="IPR014722">
    <property type="entry name" value="Rib_uL2_dom2"/>
</dbReference>
<comment type="function">
    <text evidence="7">Involved in peptide bond synthesis. Stimulates efficient translation and peptide-bond synthesis on native or reconstituted 70S ribosomes in vitro. Probably functions indirectly by altering the affinity of the ribosome for aminoacyl-tRNA, thus increasing their reactivity as acceptors for peptidyl transferase.</text>
</comment>
<dbReference type="InterPro" id="IPR011768">
    <property type="entry name" value="Transl_elongation_fac_P"/>
</dbReference>
<proteinExistence type="inferred from homology"/>
<dbReference type="Pfam" id="PF01132">
    <property type="entry name" value="EFP"/>
    <property type="match status" value="1"/>
</dbReference>
<reference evidence="12 13" key="1">
    <citation type="submission" date="2019-02" db="EMBL/GenBank/DDBJ databases">
        <title>Deep-cultivation of Planctomycetes and their phenomic and genomic characterization uncovers novel biology.</title>
        <authorList>
            <person name="Wiegand S."/>
            <person name="Jogler M."/>
            <person name="Boedeker C."/>
            <person name="Pinto D."/>
            <person name="Vollmers J."/>
            <person name="Rivas-Marin E."/>
            <person name="Kohn T."/>
            <person name="Peeters S.H."/>
            <person name="Heuer A."/>
            <person name="Rast P."/>
            <person name="Oberbeckmann S."/>
            <person name="Bunk B."/>
            <person name="Jeske O."/>
            <person name="Meyerdierks A."/>
            <person name="Storesund J.E."/>
            <person name="Kallscheuer N."/>
            <person name="Luecker S."/>
            <person name="Lage O.M."/>
            <person name="Pohl T."/>
            <person name="Merkel B.J."/>
            <person name="Hornburger P."/>
            <person name="Mueller R.-W."/>
            <person name="Bruemmer F."/>
            <person name="Labrenz M."/>
            <person name="Spormann A.M."/>
            <person name="Op den Camp H."/>
            <person name="Overmann J."/>
            <person name="Amann R."/>
            <person name="Jetten M.S.M."/>
            <person name="Mascher T."/>
            <person name="Medema M.H."/>
            <person name="Devos D.P."/>
            <person name="Kaster A.-K."/>
            <person name="Ovreas L."/>
            <person name="Rohde M."/>
            <person name="Galperin M.Y."/>
            <person name="Jogler C."/>
        </authorList>
    </citation>
    <scope>NUCLEOTIDE SEQUENCE [LARGE SCALE GENOMIC DNA]</scope>
    <source>
        <strain evidence="12 13">Poly30</strain>
    </source>
</reference>
<dbReference type="GO" id="GO:0043043">
    <property type="term" value="P:peptide biosynthetic process"/>
    <property type="evidence" value="ECO:0007669"/>
    <property type="project" value="InterPro"/>
</dbReference>
<keyword evidence="13" id="KW-1185">Reference proteome</keyword>
<comment type="similarity">
    <text evidence="3 7 9">Belongs to the elongation factor P family.</text>
</comment>
<dbReference type="RefSeq" id="WP_145198735.1">
    <property type="nucleotide sequence ID" value="NZ_CP036434.1"/>
</dbReference>
<dbReference type="Pfam" id="PF09285">
    <property type="entry name" value="Elong-fact-P_C"/>
    <property type="match status" value="1"/>
</dbReference>
<dbReference type="InterPro" id="IPR013185">
    <property type="entry name" value="Transl_elong_KOW-like"/>
</dbReference>
<dbReference type="AlphaFoldDB" id="A0A518EU20"/>
<dbReference type="GO" id="GO:0005829">
    <property type="term" value="C:cytosol"/>
    <property type="evidence" value="ECO:0007669"/>
    <property type="project" value="UniProtKB-ARBA"/>
</dbReference>